<dbReference type="Proteomes" id="UP000734854">
    <property type="component" value="Unassembled WGS sequence"/>
</dbReference>
<reference evidence="3 4" key="1">
    <citation type="submission" date="2020-08" db="EMBL/GenBank/DDBJ databases">
        <title>Plant Genome Project.</title>
        <authorList>
            <person name="Zhang R.-G."/>
        </authorList>
    </citation>
    <scope>NUCLEOTIDE SEQUENCE [LARGE SCALE GENOMIC DNA]</scope>
    <source>
        <tissue evidence="3">Rhizome</tissue>
    </source>
</reference>
<dbReference type="PROSITE" id="PS50935">
    <property type="entry name" value="SSB"/>
    <property type="match status" value="1"/>
</dbReference>
<dbReference type="CDD" id="cd04496">
    <property type="entry name" value="SSB_OBF"/>
    <property type="match status" value="1"/>
</dbReference>
<name>A0A8J5IAP7_ZINOF</name>
<keyword evidence="1 2" id="KW-0238">DNA-binding</keyword>
<proteinExistence type="predicted"/>
<dbReference type="Pfam" id="PF00436">
    <property type="entry name" value="SSB"/>
    <property type="match status" value="1"/>
</dbReference>
<evidence type="ECO:0000256" key="1">
    <source>
        <dbReference type="ARBA" id="ARBA00023125"/>
    </source>
</evidence>
<accession>A0A8J5IAP7</accession>
<dbReference type="AlphaFoldDB" id="A0A8J5IAP7"/>
<protein>
    <submittedName>
        <fullName evidence="3">Uncharacterized protein</fullName>
    </submittedName>
</protein>
<dbReference type="GO" id="GO:0003697">
    <property type="term" value="F:single-stranded DNA binding"/>
    <property type="evidence" value="ECO:0007669"/>
    <property type="project" value="InterPro"/>
</dbReference>
<dbReference type="InterPro" id="IPR012340">
    <property type="entry name" value="NA-bd_OB-fold"/>
</dbReference>
<evidence type="ECO:0000256" key="2">
    <source>
        <dbReference type="PROSITE-ProRule" id="PRU00252"/>
    </source>
</evidence>
<dbReference type="Gene3D" id="2.40.50.140">
    <property type="entry name" value="Nucleic acid-binding proteins"/>
    <property type="match status" value="1"/>
</dbReference>
<dbReference type="PANTHER" id="PTHR10302:SF0">
    <property type="entry name" value="SINGLE-STRANDED DNA-BINDING PROTEIN, MITOCHONDRIAL"/>
    <property type="match status" value="1"/>
</dbReference>
<dbReference type="GO" id="GO:0042645">
    <property type="term" value="C:mitochondrial nucleoid"/>
    <property type="evidence" value="ECO:0007669"/>
    <property type="project" value="TreeGrafter"/>
</dbReference>
<dbReference type="PANTHER" id="PTHR10302">
    <property type="entry name" value="SINGLE-STRANDED DNA-BINDING PROTEIN"/>
    <property type="match status" value="1"/>
</dbReference>
<dbReference type="InterPro" id="IPR011344">
    <property type="entry name" value="ssDNA-bd"/>
</dbReference>
<sequence length="413" mass="46100">MATPPTLSLLQTPSSLKSLLSSINPSSSFSGFRSSARLQENRIVDLSLVRRPSPPGPIAIRCTSGHGEYEYERGVYPRPQEIPWSKEFANSVHLIGTVGAPVQIKQLSSGKVVAWTRLGVKKSASETSWINLTFWDDLANVAFQHVEKGRQVYVSGRLVSDSVDGEDGKWQVIVQKLNFIERTFPAVSKYEQEMGAVPSDTYGYKVAYLYSGNEGKVGNYVTNTTASTVELWQAFFANPTEWWDNRNNKRNPKYPDFKHKDTGEVLWIESKNNPQWVKSQLAVLDSRMATLQTNGSDASVSFMYGDDFTPFYNMAVGWNVGYCFPDLRRQLRCLMSEVMEERLATIIEALDLSLISTENSVICAPCPALSLGTERSPSKDMEVSSCGASHPQLLIRWWNATLSSSSPFNALDM</sequence>
<gene>
    <name evidence="3" type="ORF">ZIOFF_012861</name>
</gene>
<dbReference type="GO" id="GO:0006264">
    <property type="term" value="P:mitochondrial DNA replication"/>
    <property type="evidence" value="ECO:0007669"/>
    <property type="project" value="TreeGrafter"/>
</dbReference>
<comment type="caution">
    <text evidence="3">The sequence shown here is derived from an EMBL/GenBank/DDBJ whole genome shotgun (WGS) entry which is preliminary data.</text>
</comment>
<evidence type="ECO:0000313" key="4">
    <source>
        <dbReference type="Proteomes" id="UP000734854"/>
    </source>
</evidence>
<evidence type="ECO:0000313" key="3">
    <source>
        <dbReference type="EMBL" id="KAG6530620.1"/>
    </source>
</evidence>
<keyword evidence="4" id="KW-1185">Reference proteome</keyword>
<organism evidence="3 4">
    <name type="scientific">Zingiber officinale</name>
    <name type="common">Ginger</name>
    <name type="synonym">Amomum zingiber</name>
    <dbReference type="NCBI Taxonomy" id="94328"/>
    <lineage>
        <taxon>Eukaryota</taxon>
        <taxon>Viridiplantae</taxon>
        <taxon>Streptophyta</taxon>
        <taxon>Embryophyta</taxon>
        <taxon>Tracheophyta</taxon>
        <taxon>Spermatophyta</taxon>
        <taxon>Magnoliopsida</taxon>
        <taxon>Liliopsida</taxon>
        <taxon>Zingiberales</taxon>
        <taxon>Zingiberaceae</taxon>
        <taxon>Zingiber</taxon>
    </lineage>
</organism>
<dbReference type="SUPFAM" id="SSF50249">
    <property type="entry name" value="Nucleic acid-binding proteins"/>
    <property type="match status" value="1"/>
</dbReference>
<dbReference type="InterPro" id="IPR000424">
    <property type="entry name" value="Primosome_PriB/ssb"/>
</dbReference>
<dbReference type="EMBL" id="JACMSC010000003">
    <property type="protein sequence ID" value="KAG6530620.1"/>
    <property type="molecule type" value="Genomic_DNA"/>
</dbReference>